<gene>
    <name evidence="3" type="ORF">GSTENG00028406001</name>
</gene>
<feature type="chain" id="PRO_5004243125" evidence="2">
    <location>
        <begin position="18"/>
        <end position="189"/>
    </location>
</feature>
<accession>Q4RVB7</accession>
<dbReference type="AlphaFoldDB" id="Q4RVB7"/>
<keyword evidence="2" id="KW-0732">Signal</keyword>
<dbReference type="InterPro" id="IPR037055">
    <property type="entry name" value="MHC_I-like_Ag-recog_sf"/>
</dbReference>
<reference evidence="3" key="1">
    <citation type="journal article" date="2004" name="Nature">
        <title>Genome duplication in the teleost fish Tetraodon nigroviridis reveals the early vertebrate proto-karyotype.</title>
        <authorList>
            <person name="Jaillon O."/>
            <person name="Aury J.-M."/>
            <person name="Brunet F."/>
            <person name="Petit J.-L."/>
            <person name="Stange-Thomann N."/>
            <person name="Mauceli E."/>
            <person name="Bouneau L."/>
            <person name="Fischer C."/>
            <person name="Ozouf-Costaz C."/>
            <person name="Bernot A."/>
            <person name="Nicaud S."/>
            <person name="Jaffe D."/>
            <person name="Fisher S."/>
            <person name="Lutfalla G."/>
            <person name="Dossat C."/>
            <person name="Segurens B."/>
            <person name="Dasilva C."/>
            <person name="Salanoubat M."/>
            <person name="Levy M."/>
            <person name="Boudet N."/>
            <person name="Castellano S."/>
            <person name="Anthouard V."/>
            <person name="Jubin C."/>
            <person name="Castelli V."/>
            <person name="Katinka M."/>
            <person name="Vacherie B."/>
            <person name="Biemont C."/>
            <person name="Skalli Z."/>
            <person name="Cattolico L."/>
            <person name="Poulain J."/>
            <person name="De Berardinis V."/>
            <person name="Cruaud C."/>
            <person name="Duprat S."/>
            <person name="Brottier P."/>
            <person name="Coutanceau J.-P."/>
            <person name="Gouzy J."/>
            <person name="Parra G."/>
            <person name="Lardier G."/>
            <person name="Chapple C."/>
            <person name="McKernan K.J."/>
            <person name="McEwan P."/>
            <person name="Bosak S."/>
            <person name="Kellis M."/>
            <person name="Volff J.-N."/>
            <person name="Guigo R."/>
            <person name="Zody M.C."/>
            <person name="Mesirov J."/>
            <person name="Lindblad-Toh K."/>
            <person name="Birren B."/>
            <person name="Nusbaum C."/>
            <person name="Kahn D."/>
            <person name="Robinson-Rechavi M."/>
            <person name="Laudet V."/>
            <person name="Schachter V."/>
            <person name="Quetier F."/>
            <person name="Saurin W."/>
            <person name="Scarpelli C."/>
            <person name="Wincker P."/>
            <person name="Lander E.S."/>
            <person name="Weissenbach J."/>
            <person name="Roest Crollius H."/>
        </authorList>
    </citation>
    <scope>NUCLEOTIDE SEQUENCE [LARGE SCALE GENOMIC DNA]</scope>
</reference>
<name>Q4RVB7_TETNG</name>
<dbReference type="SUPFAM" id="SSF54452">
    <property type="entry name" value="MHC antigen-recognition domain"/>
    <property type="match status" value="1"/>
</dbReference>
<dbReference type="KEGG" id="tng:GSTEN00028406G001"/>
<organism evidence="3">
    <name type="scientific">Tetraodon nigroviridis</name>
    <name type="common">Spotted green pufferfish</name>
    <name type="synonym">Chelonodon nigroviridis</name>
    <dbReference type="NCBI Taxonomy" id="99883"/>
    <lineage>
        <taxon>Eukaryota</taxon>
        <taxon>Metazoa</taxon>
        <taxon>Chordata</taxon>
        <taxon>Craniata</taxon>
        <taxon>Vertebrata</taxon>
        <taxon>Euteleostomi</taxon>
        <taxon>Actinopterygii</taxon>
        <taxon>Neopterygii</taxon>
        <taxon>Teleostei</taxon>
        <taxon>Neoteleostei</taxon>
        <taxon>Acanthomorphata</taxon>
        <taxon>Eupercaria</taxon>
        <taxon>Tetraodontiformes</taxon>
        <taxon>Tetradontoidea</taxon>
        <taxon>Tetraodontidae</taxon>
        <taxon>Tetraodon</taxon>
    </lineage>
</organism>
<dbReference type="OrthoDB" id="8936769at2759"/>
<dbReference type="Gene3D" id="3.30.500.10">
    <property type="entry name" value="MHC class I-like antigen recognition-like"/>
    <property type="match status" value="1"/>
</dbReference>
<evidence type="ECO:0000256" key="1">
    <source>
        <dbReference type="ARBA" id="ARBA00023180"/>
    </source>
</evidence>
<evidence type="ECO:0000313" key="3">
    <source>
        <dbReference type="EMBL" id="CAG07665.1"/>
    </source>
</evidence>
<evidence type="ECO:0000256" key="2">
    <source>
        <dbReference type="SAM" id="SignalP"/>
    </source>
</evidence>
<feature type="signal peptide" evidence="2">
    <location>
        <begin position="1"/>
        <end position="17"/>
    </location>
</feature>
<sequence length="189" mass="20996">MHFFGILLLLFLEPLEGFHVPVDAVIVQVQSWGAVGAQQLRGHVLLNGAALTGENQEVDAIIRSMSVHQHLPSAIGVNLTSVLRNCTLLRSRECILEGSELHWTDRVFCDGKVYLTLDGNDTWTPHVPQALALKESWDQQVERTREQRIRLQEGCFKLMGKLGLSAETSGQTLLQKWPSLGLRTTSTAS</sequence>
<proteinExistence type="predicted"/>
<dbReference type="InterPro" id="IPR011162">
    <property type="entry name" value="MHC_I/II-like_Ag-recog"/>
</dbReference>
<reference evidence="3" key="2">
    <citation type="submission" date="2004-02" db="EMBL/GenBank/DDBJ databases">
        <authorList>
            <consortium name="Genoscope"/>
            <consortium name="Whitehead Institute Centre for Genome Research"/>
        </authorList>
    </citation>
    <scope>NUCLEOTIDE SEQUENCE</scope>
</reference>
<protein>
    <submittedName>
        <fullName evidence="3">Chromosome 15 SCAF14992, whole genome shotgun sequence</fullName>
    </submittedName>
</protein>
<keyword evidence="1" id="KW-0325">Glycoprotein</keyword>
<dbReference type="EMBL" id="CAAE01014992">
    <property type="protein sequence ID" value="CAG07665.1"/>
    <property type="molecule type" value="Genomic_DNA"/>
</dbReference>